<dbReference type="GeneID" id="36831273"/>
<dbReference type="RefSeq" id="WP_110269774.1">
    <property type="nucleotide sequence ID" value="NZ_CP029289.2"/>
</dbReference>
<keyword evidence="2" id="KW-1185">Reference proteome</keyword>
<dbReference type="AlphaFoldDB" id="A0A2U9ID16"/>
<dbReference type="Proteomes" id="UP000248044">
    <property type="component" value="Chromosome"/>
</dbReference>
<dbReference type="KEGG" id="abri:DFR85_03915"/>
<protein>
    <submittedName>
        <fullName evidence="1">Uncharacterized protein</fullName>
    </submittedName>
</protein>
<evidence type="ECO:0000313" key="1">
    <source>
        <dbReference type="EMBL" id="AWR93890.1"/>
    </source>
</evidence>
<dbReference type="EMBL" id="CP029289">
    <property type="protein sequence ID" value="AWR93890.1"/>
    <property type="molecule type" value="Genomic_DNA"/>
</dbReference>
<proteinExistence type="predicted"/>
<dbReference type="OrthoDB" id="36739at2157"/>
<accession>A0A2U9ID16</accession>
<organism evidence="1 2">
    <name type="scientific">Acidianus brierleyi</name>
    <dbReference type="NCBI Taxonomy" id="41673"/>
    <lineage>
        <taxon>Archaea</taxon>
        <taxon>Thermoproteota</taxon>
        <taxon>Thermoprotei</taxon>
        <taxon>Sulfolobales</taxon>
        <taxon>Sulfolobaceae</taxon>
        <taxon>Acidianus</taxon>
    </lineage>
</organism>
<gene>
    <name evidence="1" type="ORF">DFR85_03915</name>
</gene>
<evidence type="ECO:0000313" key="2">
    <source>
        <dbReference type="Proteomes" id="UP000248044"/>
    </source>
</evidence>
<sequence>MEPKPQLPASNLSAPEGSVVVVVDVMLRCKLDNEVMPASVALEHQQMHIKKGEEPCFIVESSPIQPKKPEGSGFI</sequence>
<name>A0A2U9ID16_9CREN</name>
<reference evidence="1 2" key="1">
    <citation type="submission" date="2018-05" db="EMBL/GenBank/DDBJ databases">
        <title>Complete Genome Sequences of Extremely Thermoacidophilic, Metal-Mobilizing Type-Strain Members of the Archaeal Family Sulfolobaceae: Acidianus brierleyi DSM-1651T, Acidianus sulfidivorans DSM-18786T, Metallosphaera hakonensis DSM-7519T, and Metallosphaera prunae DSM-10039T.</title>
        <authorList>
            <person name="Counts J.A."/>
            <person name="Kelly R.M."/>
        </authorList>
    </citation>
    <scope>NUCLEOTIDE SEQUENCE [LARGE SCALE GENOMIC DNA]</scope>
    <source>
        <strain evidence="1 2">DSM 1651</strain>
    </source>
</reference>